<feature type="domain" description="O-antigen ligase-related" evidence="7">
    <location>
        <begin position="264"/>
        <end position="400"/>
    </location>
</feature>
<feature type="transmembrane region" description="Helical" evidence="6">
    <location>
        <begin position="300"/>
        <end position="319"/>
    </location>
</feature>
<gene>
    <name evidence="8" type="ORF">Q3M24_19110</name>
</gene>
<feature type="transmembrane region" description="Helical" evidence="6">
    <location>
        <begin position="56"/>
        <end position="76"/>
    </location>
</feature>
<keyword evidence="8" id="KW-0436">Ligase</keyword>
<dbReference type="PANTHER" id="PTHR37422:SF23">
    <property type="entry name" value="TEICHURONIC ACID BIOSYNTHESIS PROTEIN TUAE"/>
    <property type="match status" value="1"/>
</dbReference>
<evidence type="ECO:0000256" key="3">
    <source>
        <dbReference type="ARBA" id="ARBA00022989"/>
    </source>
</evidence>
<feature type="transmembrane region" description="Helical" evidence="6">
    <location>
        <begin position="251"/>
        <end position="271"/>
    </location>
</feature>
<feature type="transmembrane region" description="Helical" evidence="6">
    <location>
        <begin position="200"/>
        <end position="219"/>
    </location>
</feature>
<reference evidence="8" key="2">
    <citation type="submission" date="2024-06" db="EMBL/GenBank/DDBJ databases">
        <authorList>
            <person name="Plum-Jensen L.E."/>
            <person name="Schramm A."/>
            <person name="Marshall I.P.G."/>
        </authorList>
    </citation>
    <scope>NUCLEOTIDE SEQUENCE</scope>
    <source>
        <strain evidence="8">Rat1</strain>
    </source>
</reference>
<dbReference type="InterPro" id="IPR007016">
    <property type="entry name" value="O-antigen_ligase-rel_domated"/>
</dbReference>
<feature type="region of interest" description="Disordered" evidence="5">
    <location>
        <begin position="229"/>
        <end position="248"/>
    </location>
</feature>
<feature type="transmembrane region" description="Helical" evidence="6">
    <location>
        <begin position="119"/>
        <end position="139"/>
    </location>
</feature>
<feature type="transmembrane region" description="Helical" evidence="6">
    <location>
        <begin position="277"/>
        <end position="293"/>
    </location>
</feature>
<organism evidence="8">
    <name type="scientific">Candidatus Electrothrix aestuarii</name>
    <dbReference type="NCBI Taxonomy" id="3062594"/>
    <lineage>
        <taxon>Bacteria</taxon>
        <taxon>Pseudomonadati</taxon>
        <taxon>Thermodesulfobacteriota</taxon>
        <taxon>Desulfobulbia</taxon>
        <taxon>Desulfobulbales</taxon>
        <taxon>Desulfobulbaceae</taxon>
        <taxon>Candidatus Electrothrix</taxon>
    </lineage>
</organism>
<feature type="transmembrane region" description="Helical" evidence="6">
    <location>
        <begin position="427"/>
        <end position="448"/>
    </location>
</feature>
<dbReference type="KEGG" id="eaj:Q3M24_19110"/>
<feature type="transmembrane region" description="Helical" evidence="6">
    <location>
        <begin position="7"/>
        <end position="24"/>
    </location>
</feature>
<evidence type="ECO:0000256" key="5">
    <source>
        <dbReference type="SAM" id="MobiDB-lite"/>
    </source>
</evidence>
<accession>A0AAU8LSU6</accession>
<feature type="transmembrane region" description="Helical" evidence="6">
    <location>
        <begin position="151"/>
        <end position="168"/>
    </location>
</feature>
<evidence type="ECO:0000259" key="7">
    <source>
        <dbReference type="Pfam" id="PF04932"/>
    </source>
</evidence>
<protein>
    <submittedName>
        <fullName evidence="8">O-antigen ligase family protein</fullName>
    </submittedName>
</protein>
<dbReference type="EMBL" id="CP159373">
    <property type="protein sequence ID" value="XCN72381.1"/>
    <property type="molecule type" value="Genomic_DNA"/>
</dbReference>
<evidence type="ECO:0000256" key="4">
    <source>
        <dbReference type="ARBA" id="ARBA00023136"/>
    </source>
</evidence>
<sequence length="483" mass="54476">MVIKFKKTAQIAVLFFLATIPILFGAVHPIITGLYTFSIYSLLGSWLIVNKKQFPVFHISSLGIISFSLFILSVAFSTVPLPLAWIQAISPARFAYIQAANQLSSTNIQYAPLSHHPNAGILFFTFLIALVLYALTLLILLKNDQAFLEKVLYTCAIIGLFEAMYGLVQVTNPEMGVLWLNDIKQFKGMARGTIIYKNQYAALLNMIWPLTFGTALLYFRGQIHKKHSRSVLSQQPRRRKKKKHSHSQTNYRLQAYILLFITSILMLANLFSQSRGGSLSMLLILFILLIIIPGGYQKKIFLASTLLLITIFYGSIIGFTNILERFMLIQQSSEVRLNIWFSSLPMLYDYIFLGAGIGSYITLSPIYLKFFPENLAFDHAHNDYLELAIELGLPLAVFFFCVFLVIFSRTIKKIWPYTKTSLTHLPSSAIIALVSTAALIGFLVHGTVDFGWRLPANLLYATTLISLLQHGAQATEHLLHNKN</sequence>
<evidence type="ECO:0000256" key="1">
    <source>
        <dbReference type="ARBA" id="ARBA00004141"/>
    </source>
</evidence>
<dbReference type="Pfam" id="PF04932">
    <property type="entry name" value="Wzy_C"/>
    <property type="match status" value="1"/>
</dbReference>
<keyword evidence="2 6" id="KW-0812">Transmembrane</keyword>
<evidence type="ECO:0000256" key="2">
    <source>
        <dbReference type="ARBA" id="ARBA00022692"/>
    </source>
</evidence>
<name>A0AAU8LSU6_9BACT</name>
<reference evidence="8" key="1">
    <citation type="journal article" date="2024" name="Syst. Appl. Microbiol.">
        <title>First single-strain enrichments of Electrothrix cable bacteria, description of E. aestuarii sp. nov. and E. rattekaaiensis sp. nov., and proposal of a cable bacteria taxonomy following the rules of the SeqCode.</title>
        <authorList>
            <person name="Plum-Jensen L.E."/>
            <person name="Schramm A."/>
            <person name="Marshall I.P.G."/>
        </authorList>
    </citation>
    <scope>NUCLEOTIDE SEQUENCE</scope>
    <source>
        <strain evidence="8">Rat1</strain>
    </source>
</reference>
<proteinExistence type="predicted"/>
<dbReference type="AlphaFoldDB" id="A0AAU8LSU6"/>
<feature type="transmembrane region" description="Helical" evidence="6">
    <location>
        <begin position="384"/>
        <end position="407"/>
    </location>
</feature>
<feature type="transmembrane region" description="Helical" evidence="6">
    <location>
        <begin position="339"/>
        <end position="363"/>
    </location>
</feature>
<keyword evidence="4 6" id="KW-0472">Membrane</keyword>
<comment type="subcellular location">
    <subcellularLocation>
        <location evidence="1">Membrane</location>
        <topology evidence="1">Multi-pass membrane protein</topology>
    </subcellularLocation>
</comment>
<dbReference type="PANTHER" id="PTHR37422">
    <property type="entry name" value="TEICHURONIC ACID BIOSYNTHESIS PROTEIN TUAE"/>
    <property type="match status" value="1"/>
</dbReference>
<feature type="compositionally biased region" description="Basic residues" evidence="5">
    <location>
        <begin position="236"/>
        <end position="246"/>
    </location>
</feature>
<evidence type="ECO:0000313" key="8">
    <source>
        <dbReference type="EMBL" id="XCN72381.1"/>
    </source>
</evidence>
<dbReference type="InterPro" id="IPR051533">
    <property type="entry name" value="WaaL-like"/>
</dbReference>
<dbReference type="GO" id="GO:0016020">
    <property type="term" value="C:membrane"/>
    <property type="evidence" value="ECO:0007669"/>
    <property type="project" value="UniProtKB-SubCell"/>
</dbReference>
<keyword evidence="3 6" id="KW-1133">Transmembrane helix</keyword>
<evidence type="ECO:0000256" key="6">
    <source>
        <dbReference type="SAM" id="Phobius"/>
    </source>
</evidence>
<dbReference type="GO" id="GO:0016874">
    <property type="term" value="F:ligase activity"/>
    <property type="evidence" value="ECO:0007669"/>
    <property type="project" value="UniProtKB-KW"/>
</dbReference>